<evidence type="ECO:0008006" key="2">
    <source>
        <dbReference type="Google" id="ProtNLM"/>
    </source>
</evidence>
<evidence type="ECO:0000313" key="1">
    <source>
        <dbReference type="EMBL" id="CAB4137879.1"/>
    </source>
</evidence>
<dbReference type="SUPFAM" id="SSF53756">
    <property type="entry name" value="UDP-Glycosyltransferase/glycogen phosphorylase"/>
    <property type="match status" value="1"/>
</dbReference>
<gene>
    <name evidence="1" type="ORF">UFOVP328_115</name>
</gene>
<proteinExistence type="predicted"/>
<protein>
    <recommendedName>
        <fullName evidence="2">Glycosyl transferases group 1</fullName>
    </recommendedName>
</protein>
<name>A0A6J5M1K2_9CAUD</name>
<dbReference type="Gene3D" id="3.40.50.2000">
    <property type="entry name" value="Glycogen Phosphorylase B"/>
    <property type="match status" value="1"/>
</dbReference>
<reference evidence="1" key="1">
    <citation type="submission" date="2020-04" db="EMBL/GenBank/DDBJ databases">
        <authorList>
            <person name="Chiriac C."/>
            <person name="Salcher M."/>
            <person name="Ghai R."/>
            <person name="Kavagutti S V."/>
        </authorList>
    </citation>
    <scope>NUCLEOTIDE SEQUENCE</scope>
</reference>
<accession>A0A6J5M1K2</accession>
<sequence>MRKLFYMGLEPYEGRYTLQLQQWNEAVFKRRGIDYVVVPGSTIDNTKSISVGQVLDAHGRSYFGMSQMMNLVQMMRNGECSGEDVVYFEDMFQPGIESLPYIMDQIPKEQRPRVYVRCLAQAIDPDDFVHVWGMSKWMSLYEQMVNEFVTGVLATNEEMVAHMRIANWSAPIYNISGLAFGKDEVRGRVNNQIRPWSERKDRIFFAARFDQEKQPDFYMDLIECVKATEWGRDYEFAVFSGGPLRSNNQRYLDRAYALAAQGKLEIYKDLKKDQYYDLVNNSKLIFNCALQDWVSNTVSEADALGCNVLYPAYRSFPETFANDHERMYVPWSMTDAVNKLRTLMQAPHCDMGKISDWNDGTIDRICDIVQGQGEQWNRAGNRYRDHVAESKYQ</sequence>
<dbReference type="EMBL" id="LR796341">
    <property type="protein sequence ID" value="CAB4137879.1"/>
    <property type="molecule type" value="Genomic_DNA"/>
</dbReference>
<organism evidence="1">
    <name type="scientific">uncultured Caudovirales phage</name>
    <dbReference type="NCBI Taxonomy" id="2100421"/>
    <lineage>
        <taxon>Viruses</taxon>
        <taxon>Duplodnaviria</taxon>
        <taxon>Heunggongvirae</taxon>
        <taxon>Uroviricota</taxon>
        <taxon>Caudoviricetes</taxon>
        <taxon>Peduoviridae</taxon>
        <taxon>Maltschvirus</taxon>
        <taxon>Maltschvirus maltsch</taxon>
    </lineage>
</organism>